<keyword evidence="1" id="KW-0472">Membrane</keyword>
<evidence type="ECO:0000313" key="3">
    <source>
        <dbReference type="Proteomes" id="UP000295124"/>
    </source>
</evidence>
<dbReference type="RefSeq" id="WP_132168703.1">
    <property type="nucleotide sequence ID" value="NZ_SMKX01000046.1"/>
</dbReference>
<keyword evidence="1" id="KW-0812">Transmembrane</keyword>
<organism evidence="2 3">
    <name type="scientific">Kribbella antibiotica</name>
    <dbReference type="NCBI Taxonomy" id="190195"/>
    <lineage>
        <taxon>Bacteria</taxon>
        <taxon>Bacillati</taxon>
        <taxon>Actinomycetota</taxon>
        <taxon>Actinomycetes</taxon>
        <taxon>Propionibacteriales</taxon>
        <taxon>Kribbellaceae</taxon>
        <taxon>Kribbella</taxon>
    </lineage>
</organism>
<accession>A0A4R4ZJT3</accession>
<keyword evidence="1" id="KW-1133">Transmembrane helix</keyword>
<dbReference type="AlphaFoldDB" id="A0A4R4ZJT3"/>
<feature type="transmembrane region" description="Helical" evidence="1">
    <location>
        <begin position="105"/>
        <end position="124"/>
    </location>
</feature>
<protein>
    <submittedName>
        <fullName evidence="2">Uncharacterized protein</fullName>
    </submittedName>
</protein>
<evidence type="ECO:0000313" key="2">
    <source>
        <dbReference type="EMBL" id="TDD58765.1"/>
    </source>
</evidence>
<dbReference type="EMBL" id="SMKX01000046">
    <property type="protein sequence ID" value="TDD58765.1"/>
    <property type="molecule type" value="Genomic_DNA"/>
</dbReference>
<sequence length="188" mass="20197">MNEQELAVRVGELAAATGCPVASGRWEPGGGQPLRLERKSGAAVLVLRPVVAEWCSALQEFMIAQLLVATSLGVRRHFKVFKFGGWIAGAVLGAAGAYYFGAIGIVVAVLALGLVMTAILWAYHRSLTRRVDERLLPILGPVVMRSGLEHLACKLSIGQRILWVLNGAPPRGGQRMRWVGTRTTSVAD</sequence>
<dbReference type="OrthoDB" id="9833308at2"/>
<feature type="transmembrane region" description="Helical" evidence="1">
    <location>
        <begin position="80"/>
        <end position="99"/>
    </location>
</feature>
<name>A0A4R4ZJT3_9ACTN</name>
<keyword evidence="3" id="KW-1185">Reference proteome</keyword>
<dbReference type="Proteomes" id="UP000295124">
    <property type="component" value="Unassembled WGS sequence"/>
</dbReference>
<comment type="caution">
    <text evidence="2">The sequence shown here is derived from an EMBL/GenBank/DDBJ whole genome shotgun (WGS) entry which is preliminary data.</text>
</comment>
<gene>
    <name evidence="2" type="ORF">E1263_17795</name>
</gene>
<evidence type="ECO:0000256" key="1">
    <source>
        <dbReference type="SAM" id="Phobius"/>
    </source>
</evidence>
<reference evidence="2 3" key="1">
    <citation type="submission" date="2019-03" db="EMBL/GenBank/DDBJ databases">
        <title>Draft genome sequences of novel Actinobacteria.</title>
        <authorList>
            <person name="Sahin N."/>
            <person name="Ay H."/>
            <person name="Saygin H."/>
        </authorList>
    </citation>
    <scope>NUCLEOTIDE SEQUENCE [LARGE SCALE GENOMIC DNA]</scope>
    <source>
        <strain evidence="2 3">JCM 13523</strain>
    </source>
</reference>
<proteinExistence type="predicted"/>